<dbReference type="EMBL" id="FXAT01000001">
    <property type="protein sequence ID" value="SMG13685.1"/>
    <property type="molecule type" value="Genomic_DNA"/>
</dbReference>
<feature type="region of interest" description="Disordered" evidence="6">
    <location>
        <begin position="250"/>
        <end position="282"/>
    </location>
</feature>
<evidence type="ECO:0000313" key="9">
    <source>
        <dbReference type="Proteomes" id="UP000193228"/>
    </source>
</evidence>
<name>A0A1X7IGZ7_9BURK</name>
<sequence length="282" mass="29831">MIPALALYGIEKRFGATRVLRGVALEIEPGERHALIGPNGAGKSTLFNLIAGGARPSAGSIHLFGADITRLAPAAIARRGLARSFQSTSVFARLSVFDNLRCAALLAERDRTRWWQRLTGSSTVDARAAEVLDAVGLGARRDVQAGTLSYAEQRALDLGIALASGAHTLLLDEPTAGMNRAEAAHAIELIREATAGRTLLMVEHDMDVVFAIADRISVLVQGRIIASGPPAAIRADEAVRAAYLGERFDRRADARPGERGGDETRRAAGEGANTEAHKGAAK</sequence>
<gene>
    <name evidence="8" type="ORF">SAMN06265784_101662</name>
</gene>
<dbReference type="SUPFAM" id="SSF52540">
    <property type="entry name" value="P-loop containing nucleoside triphosphate hydrolases"/>
    <property type="match status" value="1"/>
</dbReference>
<dbReference type="STRING" id="1515439.SAMN06265784_101662"/>
<dbReference type="PROSITE" id="PS50893">
    <property type="entry name" value="ABC_TRANSPORTER_2"/>
    <property type="match status" value="1"/>
</dbReference>
<keyword evidence="2" id="KW-1003">Cell membrane</keyword>
<dbReference type="Proteomes" id="UP000193228">
    <property type="component" value="Unassembled WGS sequence"/>
</dbReference>
<dbReference type="InterPro" id="IPR027417">
    <property type="entry name" value="P-loop_NTPase"/>
</dbReference>
<evidence type="ECO:0000256" key="3">
    <source>
        <dbReference type="ARBA" id="ARBA00022519"/>
    </source>
</evidence>
<reference evidence="9" key="1">
    <citation type="submission" date="2017-04" db="EMBL/GenBank/DDBJ databases">
        <authorList>
            <person name="Varghese N."/>
            <person name="Submissions S."/>
        </authorList>
    </citation>
    <scope>NUCLEOTIDE SEQUENCE [LARGE SCALE GENOMIC DNA]</scope>
    <source>
        <strain evidence="9">LMG 29540</strain>
    </source>
</reference>
<dbReference type="Gene3D" id="3.40.50.300">
    <property type="entry name" value="P-loop containing nucleotide triphosphate hydrolases"/>
    <property type="match status" value="1"/>
</dbReference>
<keyword evidence="1" id="KW-0813">Transport</keyword>
<dbReference type="GO" id="GO:0005524">
    <property type="term" value="F:ATP binding"/>
    <property type="evidence" value="ECO:0007669"/>
    <property type="project" value="UniProtKB-KW"/>
</dbReference>
<organism evidence="8 9">
    <name type="scientific">Paraburkholderia susongensis</name>
    <dbReference type="NCBI Taxonomy" id="1515439"/>
    <lineage>
        <taxon>Bacteria</taxon>
        <taxon>Pseudomonadati</taxon>
        <taxon>Pseudomonadota</taxon>
        <taxon>Betaproteobacteria</taxon>
        <taxon>Burkholderiales</taxon>
        <taxon>Burkholderiaceae</taxon>
        <taxon>Paraburkholderia</taxon>
    </lineage>
</organism>
<evidence type="ECO:0000259" key="7">
    <source>
        <dbReference type="PROSITE" id="PS50893"/>
    </source>
</evidence>
<dbReference type="InterPro" id="IPR051120">
    <property type="entry name" value="ABC_AA/LPS_Transport"/>
</dbReference>
<evidence type="ECO:0000256" key="1">
    <source>
        <dbReference type="ARBA" id="ARBA00022448"/>
    </source>
</evidence>
<evidence type="ECO:0000256" key="6">
    <source>
        <dbReference type="SAM" id="MobiDB-lite"/>
    </source>
</evidence>
<dbReference type="GO" id="GO:0016887">
    <property type="term" value="F:ATP hydrolysis activity"/>
    <property type="evidence" value="ECO:0007669"/>
    <property type="project" value="InterPro"/>
</dbReference>
<keyword evidence="9" id="KW-1185">Reference proteome</keyword>
<keyword evidence="3" id="KW-0997">Cell inner membrane</keyword>
<evidence type="ECO:0000256" key="5">
    <source>
        <dbReference type="ARBA" id="ARBA00022840"/>
    </source>
</evidence>
<dbReference type="InterPro" id="IPR003593">
    <property type="entry name" value="AAA+_ATPase"/>
</dbReference>
<dbReference type="GO" id="GO:0005886">
    <property type="term" value="C:plasma membrane"/>
    <property type="evidence" value="ECO:0007669"/>
    <property type="project" value="TreeGrafter"/>
</dbReference>
<dbReference type="CDD" id="cd03219">
    <property type="entry name" value="ABC_Mj1267_LivG_branched"/>
    <property type="match status" value="1"/>
</dbReference>
<dbReference type="AlphaFoldDB" id="A0A1X7IGZ7"/>
<dbReference type="PANTHER" id="PTHR45772:SF3">
    <property type="entry name" value="ABC TRANSPORTER ATP-BINDING PROTEIN"/>
    <property type="match status" value="1"/>
</dbReference>
<keyword evidence="4" id="KW-0547">Nucleotide-binding</keyword>
<dbReference type="RefSeq" id="WP_085480810.1">
    <property type="nucleotide sequence ID" value="NZ_FXAT01000001.1"/>
</dbReference>
<dbReference type="PANTHER" id="PTHR45772">
    <property type="entry name" value="CONSERVED COMPONENT OF ABC TRANSPORTER FOR NATURAL AMINO ACIDS-RELATED"/>
    <property type="match status" value="1"/>
</dbReference>
<feature type="domain" description="ABC transporter" evidence="7">
    <location>
        <begin position="5"/>
        <end position="246"/>
    </location>
</feature>
<accession>A0A1X7IGZ7</accession>
<dbReference type="InterPro" id="IPR032823">
    <property type="entry name" value="BCA_ABC_TP_C"/>
</dbReference>
<dbReference type="Pfam" id="PF00005">
    <property type="entry name" value="ABC_tran"/>
    <property type="match status" value="1"/>
</dbReference>
<feature type="compositionally biased region" description="Basic and acidic residues" evidence="6">
    <location>
        <begin position="250"/>
        <end position="268"/>
    </location>
</feature>
<evidence type="ECO:0000256" key="4">
    <source>
        <dbReference type="ARBA" id="ARBA00022741"/>
    </source>
</evidence>
<dbReference type="InterPro" id="IPR003439">
    <property type="entry name" value="ABC_transporter-like_ATP-bd"/>
</dbReference>
<evidence type="ECO:0000256" key="2">
    <source>
        <dbReference type="ARBA" id="ARBA00022475"/>
    </source>
</evidence>
<dbReference type="SMART" id="SM00382">
    <property type="entry name" value="AAA"/>
    <property type="match status" value="1"/>
</dbReference>
<keyword evidence="3" id="KW-0472">Membrane</keyword>
<evidence type="ECO:0000313" key="8">
    <source>
        <dbReference type="EMBL" id="SMG13685.1"/>
    </source>
</evidence>
<proteinExistence type="predicted"/>
<dbReference type="Pfam" id="PF12399">
    <property type="entry name" value="BCA_ABC_TP_C"/>
    <property type="match status" value="1"/>
</dbReference>
<protein>
    <submittedName>
        <fullName evidence="8">Amino acid/amide ABC transporter ATP-binding protein 1, HAAT family</fullName>
    </submittedName>
</protein>
<keyword evidence="5 8" id="KW-0067">ATP-binding</keyword>